<organism evidence="1 2">
    <name type="scientific">Senna tora</name>
    <dbReference type="NCBI Taxonomy" id="362788"/>
    <lineage>
        <taxon>Eukaryota</taxon>
        <taxon>Viridiplantae</taxon>
        <taxon>Streptophyta</taxon>
        <taxon>Embryophyta</taxon>
        <taxon>Tracheophyta</taxon>
        <taxon>Spermatophyta</taxon>
        <taxon>Magnoliopsida</taxon>
        <taxon>eudicotyledons</taxon>
        <taxon>Gunneridae</taxon>
        <taxon>Pentapetalae</taxon>
        <taxon>rosids</taxon>
        <taxon>fabids</taxon>
        <taxon>Fabales</taxon>
        <taxon>Fabaceae</taxon>
        <taxon>Caesalpinioideae</taxon>
        <taxon>Cassia clade</taxon>
        <taxon>Senna</taxon>
    </lineage>
</organism>
<protein>
    <submittedName>
        <fullName evidence="1">Uncharacterized protein</fullName>
    </submittedName>
</protein>
<dbReference type="Proteomes" id="UP000634136">
    <property type="component" value="Unassembled WGS sequence"/>
</dbReference>
<dbReference type="EMBL" id="JAAIUW010000013">
    <property type="protein sequence ID" value="KAF7804941.1"/>
    <property type="molecule type" value="Genomic_DNA"/>
</dbReference>
<keyword evidence="2" id="KW-1185">Reference proteome</keyword>
<gene>
    <name evidence="1" type="ORF">G2W53_044052</name>
</gene>
<sequence>MDEGQVDSVVILRLYNITEQ</sequence>
<comment type="caution">
    <text evidence="1">The sequence shown here is derived from an EMBL/GenBank/DDBJ whole genome shotgun (WGS) entry which is preliminary data.</text>
</comment>
<evidence type="ECO:0000313" key="1">
    <source>
        <dbReference type="EMBL" id="KAF7804941.1"/>
    </source>
</evidence>
<name>A0A834SK98_9FABA</name>
<dbReference type="AlphaFoldDB" id="A0A834SK98"/>
<evidence type="ECO:0000313" key="2">
    <source>
        <dbReference type="Proteomes" id="UP000634136"/>
    </source>
</evidence>
<proteinExistence type="predicted"/>
<reference evidence="1" key="1">
    <citation type="submission" date="2020-09" db="EMBL/GenBank/DDBJ databases">
        <title>Genome-Enabled Discovery of Anthraquinone Biosynthesis in Senna tora.</title>
        <authorList>
            <person name="Kang S.-H."/>
            <person name="Pandey R.P."/>
            <person name="Lee C.-M."/>
            <person name="Sim J.-S."/>
            <person name="Jeong J.-T."/>
            <person name="Choi B.-S."/>
            <person name="Jung M."/>
            <person name="Ginzburg D."/>
            <person name="Zhao K."/>
            <person name="Won S.Y."/>
            <person name="Oh T.-J."/>
            <person name="Yu Y."/>
            <person name="Kim N.-H."/>
            <person name="Lee O.R."/>
            <person name="Lee T.-H."/>
            <person name="Bashyal P."/>
            <person name="Kim T.-S."/>
            <person name="Lee W.-H."/>
            <person name="Kawkins C."/>
            <person name="Kim C.-K."/>
            <person name="Kim J.S."/>
            <person name="Ahn B.O."/>
            <person name="Rhee S.Y."/>
            <person name="Sohng J.K."/>
        </authorList>
    </citation>
    <scope>NUCLEOTIDE SEQUENCE</scope>
    <source>
        <tissue evidence="1">Leaf</tissue>
    </source>
</reference>
<accession>A0A834SK98</accession>